<dbReference type="Proteomes" id="UP001367676">
    <property type="component" value="Unassembled WGS sequence"/>
</dbReference>
<dbReference type="InterPro" id="IPR040055">
    <property type="entry name" value="Ribosomal_uS10m"/>
</dbReference>
<keyword evidence="4" id="KW-0496">Mitochondrion</keyword>
<accession>A0AAN9TSI9</accession>
<evidence type="ECO:0000256" key="1">
    <source>
        <dbReference type="ARBA" id="ARBA00004173"/>
    </source>
</evidence>
<dbReference type="PANTHER" id="PTHR13334">
    <property type="entry name" value="MITOCHONDRIAL 28S RIBOSOMAL PROTEIN S10"/>
    <property type="match status" value="1"/>
</dbReference>
<evidence type="ECO:0000313" key="11">
    <source>
        <dbReference type="Proteomes" id="UP001367676"/>
    </source>
</evidence>
<name>A0AAN9TSI9_9HEMI</name>
<evidence type="ECO:0000313" key="10">
    <source>
        <dbReference type="EMBL" id="KAK7603102.1"/>
    </source>
</evidence>
<dbReference type="Pfam" id="PF00338">
    <property type="entry name" value="Ribosomal_S10"/>
    <property type="match status" value="1"/>
</dbReference>
<feature type="region of interest" description="Disordered" evidence="8">
    <location>
        <begin position="155"/>
        <end position="180"/>
    </location>
</feature>
<dbReference type="EMBL" id="JBBCAQ010000006">
    <property type="protein sequence ID" value="KAK7603102.1"/>
    <property type="molecule type" value="Genomic_DNA"/>
</dbReference>
<comment type="subcellular location">
    <subcellularLocation>
        <location evidence="1">Mitochondrion</location>
    </subcellularLocation>
</comment>
<dbReference type="InterPro" id="IPR027486">
    <property type="entry name" value="Ribosomal_uS10_dom"/>
</dbReference>
<reference evidence="10 11" key="1">
    <citation type="submission" date="2024-03" db="EMBL/GenBank/DDBJ databases">
        <title>Adaptation during the transition from Ophiocordyceps entomopathogen to insect associate is accompanied by gene loss and intensified selection.</title>
        <authorList>
            <person name="Ward C.M."/>
            <person name="Onetto C.A."/>
            <person name="Borneman A.R."/>
        </authorList>
    </citation>
    <scope>NUCLEOTIDE SEQUENCE [LARGE SCALE GENOMIC DNA]</scope>
    <source>
        <strain evidence="10">AWRI1</strain>
        <tissue evidence="10">Single Adult Female</tissue>
    </source>
</reference>
<keyword evidence="5" id="KW-0687">Ribonucleoprotein</keyword>
<evidence type="ECO:0000256" key="2">
    <source>
        <dbReference type="ARBA" id="ARBA00007102"/>
    </source>
</evidence>
<dbReference type="SMART" id="SM01403">
    <property type="entry name" value="Ribosomal_S10"/>
    <property type="match status" value="1"/>
</dbReference>
<dbReference type="AlphaFoldDB" id="A0AAN9TSI9"/>
<comment type="similarity">
    <text evidence="2">Belongs to the universal ribosomal protein uS10 family.</text>
</comment>
<evidence type="ECO:0000256" key="8">
    <source>
        <dbReference type="SAM" id="MobiDB-lite"/>
    </source>
</evidence>
<evidence type="ECO:0000256" key="6">
    <source>
        <dbReference type="ARBA" id="ARBA00035261"/>
    </source>
</evidence>
<comment type="caution">
    <text evidence="10">The sequence shown here is derived from an EMBL/GenBank/DDBJ whole genome shotgun (WGS) entry which is preliminary data.</text>
</comment>
<dbReference type="Gene3D" id="3.30.70.600">
    <property type="entry name" value="Ribosomal protein S10 domain"/>
    <property type="match status" value="1"/>
</dbReference>
<keyword evidence="3" id="KW-0689">Ribosomal protein</keyword>
<organism evidence="10 11">
    <name type="scientific">Parthenolecanium corni</name>
    <dbReference type="NCBI Taxonomy" id="536013"/>
    <lineage>
        <taxon>Eukaryota</taxon>
        <taxon>Metazoa</taxon>
        <taxon>Ecdysozoa</taxon>
        <taxon>Arthropoda</taxon>
        <taxon>Hexapoda</taxon>
        <taxon>Insecta</taxon>
        <taxon>Pterygota</taxon>
        <taxon>Neoptera</taxon>
        <taxon>Paraneoptera</taxon>
        <taxon>Hemiptera</taxon>
        <taxon>Sternorrhyncha</taxon>
        <taxon>Coccoidea</taxon>
        <taxon>Coccidae</taxon>
        <taxon>Parthenolecanium</taxon>
    </lineage>
</organism>
<gene>
    <name evidence="10" type="ORF">V9T40_003101</name>
</gene>
<evidence type="ECO:0000256" key="3">
    <source>
        <dbReference type="ARBA" id="ARBA00022980"/>
    </source>
</evidence>
<dbReference type="PANTHER" id="PTHR13334:SF4">
    <property type="entry name" value="SMALL RIBOSOMAL SUBUNIT PROTEIN US10M"/>
    <property type="match status" value="1"/>
</dbReference>
<keyword evidence="11" id="KW-1185">Reference proteome</keyword>
<dbReference type="SUPFAM" id="SSF54999">
    <property type="entry name" value="Ribosomal protein S10"/>
    <property type="match status" value="1"/>
</dbReference>
<feature type="domain" description="Small ribosomal subunit protein uS10" evidence="9">
    <location>
        <begin position="47"/>
        <end position="146"/>
    </location>
</feature>
<protein>
    <recommendedName>
        <fullName evidence="6">Small ribosomal subunit protein uS10m</fullName>
    </recommendedName>
    <alternativeName>
        <fullName evidence="7">28S ribosomal protein S10, mitochondrial</fullName>
    </alternativeName>
</protein>
<evidence type="ECO:0000256" key="4">
    <source>
        <dbReference type="ARBA" id="ARBA00023128"/>
    </source>
</evidence>
<dbReference type="InterPro" id="IPR036838">
    <property type="entry name" value="Ribosomal_uS10_dom_sf"/>
</dbReference>
<dbReference type="GO" id="GO:0005763">
    <property type="term" value="C:mitochondrial small ribosomal subunit"/>
    <property type="evidence" value="ECO:0007669"/>
    <property type="project" value="InterPro"/>
</dbReference>
<sequence length="180" mass="20506">MNSALQNLFRYSRSSLRPTFAAPYSAVAHAVESEAAGEPDKLYQTISIEMRANEHSNMTSYSQFARMAAGHLGITIGRCYIAPTFYQRDKLCLLRSAFTNKNCRIQYEVRTYYRYMTFHNLTGSTADTFLEYIERNLPEGIALKITKVEVQKLPEELVQPRAEEESSDSTETSSESESEK</sequence>
<evidence type="ECO:0000256" key="5">
    <source>
        <dbReference type="ARBA" id="ARBA00023274"/>
    </source>
</evidence>
<proteinExistence type="inferred from homology"/>
<evidence type="ECO:0000259" key="9">
    <source>
        <dbReference type="SMART" id="SM01403"/>
    </source>
</evidence>
<evidence type="ECO:0000256" key="7">
    <source>
        <dbReference type="ARBA" id="ARBA00035544"/>
    </source>
</evidence>